<dbReference type="KEGG" id="nfl:COO91_02977"/>
<keyword evidence="1" id="KW-0812">Transmembrane</keyword>
<evidence type="ECO:0000313" key="2">
    <source>
        <dbReference type="EMBL" id="AUB37045.1"/>
    </source>
</evidence>
<dbReference type="Proteomes" id="UP000232003">
    <property type="component" value="Chromosome"/>
</dbReference>
<sequence>MLYTLILVTIEQLTIIFIEQCVFFILFENSDNLERSLVPQGGSQKSKRQKPIILDFLAVIK</sequence>
<keyword evidence="3" id="KW-1185">Reference proteome</keyword>
<evidence type="ECO:0000256" key="1">
    <source>
        <dbReference type="SAM" id="Phobius"/>
    </source>
</evidence>
<feature type="transmembrane region" description="Helical" evidence="1">
    <location>
        <begin position="6"/>
        <end position="27"/>
    </location>
</feature>
<organism evidence="2 3">
    <name type="scientific">Nostoc flagelliforme CCNUN1</name>
    <dbReference type="NCBI Taxonomy" id="2038116"/>
    <lineage>
        <taxon>Bacteria</taxon>
        <taxon>Bacillati</taxon>
        <taxon>Cyanobacteriota</taxon>
        <taxon>Cyanophyceae</taxon>
        <taxon>Nostocales</taxon>
        <taxon>Nostocaceae</taxon>
        <taxon>Nostoc</taxon>
    </lineage>
</organism>
<protein>
    <submittedName>
        <fullName evidence="2">Uncharacterized protein</fullName>
    </submittedName>
</protein>
<dbReference type="EMBL" id="CP024785">
    <property type="protein sequence ID" value="AUB37045.1"/>
    <property type="molecule type" value="Genomic_DNA"/>
</dbReference>
<proteinExistence type="predicted"/>
<accession>A0A2K8SQG5</accession>
<evidence type="ECO:0000313" key="3">
    <source>
        <dbReference type="Proteomes" id="UP000232003"/>
    </source>
</evidence>
<gene>
    <name evidence="2" type="ORF">COO91_02977</name>
</gene>
<reference evidence="2 3" key="1">
    <citation type="submission" date="2017-11" db="EMBL/GenBank/DDBJ databases">
        <title>Complete genome of a free-living desiccation-tolerant cyanobacterium and its photosynthetic adaptation to extreme terrestrial habitat.</title>
        <authorList>
            <person name="Shang J."/>
        </authorList>
    </citation>
    <scope>NUCLEOTIDE SEQUENCE [LARGE SCALE GENOMIC DNA]</scope>
    <source>
        <strain evidence="2 3">CCNUN1</strain>
    </source>
</reference>
<name>A0A2K8SQG5_9NOSO</name>
<keyword evidence="1" id="KW-0472">Membrane</keyword>
<keyword evidence="1" id="KW-1133">Transmembrane helix</keyword>
<dbReference type="AlphaFoldDB" id="A0A2K8SQG5"/>